<comment type="caution">
    <text evidence="19">The sequence shown here is derived from an EMBL/GenBank/DDBJ whole genome shotgun (WGS) entry which is preliminary data.</text>
</comment>
<dbReference type="Gene3D" id="3.30.390.30">
    <property type="match status" value="1"/>
</dbReference>
<evidence type="ECO:0000313" key="20">
    <source>
        <dbReference type="Proteomes" id="UP000186524"/>
    </source>
</evidence>
<feature type="binding site" evidence="14">
    <location>
        <begin position="157"/>
        <end position="159"/>
    </location>
    <ligand>
        <name>FAD</name>
        <dbReference type="ChEBI" id="CHEBI:57692"/>
    </ligand>
</feature>
<feature type="active site" description="Proton acceptor" evidence="13">
    <location>
        <position position="459"/>
    </location>
</feature>
<evidence type="ECO:0000256" key="10">
    <source>
        <dbReference type="ARBA" id="ARBA00023157"/>
    </source>
</evidence>
<keyword evidence="20" id="KW-1185">Reference proteome</keyword>
<evidence type="ECO:0000313" key="19">
    <source>
        <dbReference type="EMBL" id="OKL38063.1"/>
    </source>
</evidence>
<evidence type="ECO:0000256" key="11">
    <source>
        <dbReference type="ARBA" id="ARBA00023284"/>
    </source>
</evidence>
<feature type="binding site" evidence="14">
    <location>
        <position position="57"/>
    </location>
    <ligand>
        <name>FAD</name>
        <dbReference type="ChEBI" id="CHEBI:57692"/>
    </ligand>
</feature>
<evidence type="ECO:0000256" key="6">
    <source>
        <dbReference type="ARBA" id="ARBA00022630"/>
    </source>
</evidence>
<dbReference type="SUPFAM" id="SSF51905">
    <property type="entry name" value="FAD/NAD(P)-binding domain"/>
    <property type="match status" value="1"/>
</dbReference>
<dbReference type="NCBIfam" id="TIGR01350">
    <property type="entry name" value="lipoamide_DH"/>
    <property type="match status" value="1"/>
</dbReference>
<organism evidence="19 20">
    <name type="scientific">Domibacillus mangrovi</name>
    <dbReference type="NCBI Taxonomy" id="1714354"/>
    <lineage>
        <taxon>Bacteria</taxon>
        <taxon>Bacillati</taxon>
        <taxon>Bacillota</taxon>
        <taxon>Bacilli</taxon>
        <taxon>Bacillales</taxon>
        <taxon>Bacillaceae</taxon>
        <taxon>Domibacillus</taxon>
    </lineage>
</organism>
<keyword evidence="11 16" id="KW-0676">Redox-active center</keyword>
<sequence length="480" mass="51627">MKGRINVVKEYDLVILGGGTGGYVSAIRAAQAGLTTAIVEKEKLGGTCLHKGCIPTKALLRSAEVFRTVKEATVFGIETENTSLQFKHVQERKEKIVHTLYNGVQSLVKKGKIDIYSGVGRLLGPSIFSPMAGTISVEMNDGTDNIMLVPKQVIIATGSRPKILPGFEVDEEWILSSNEALQLQEVPSSVIIVGGGVIGIEWASMLADFGANVTVIEYEDRIIPTEDEDVSAEMARLLTKRGIRIMTGAKVRPDTVEKKQGVIRVEVETKNGLQVVEAEKMLVSVGRAANIEHIGLENTEIIVENGYIQVNDRMQTNESHIYAIGDVIGGLQLAHVASYEGITAVEHIAGGDIHPIDYTTVSKCIYSSPEAASVGLTEQEARKKGFQVKTGKFPFQAIGKALVFGENDGFVKIVADEKTDDLLGVHIIGPNATELISEAALARVLDASAWEVGTMIHPHPTLSEAIGEAALLVDGKAIHM</sequence>
<dbReference type="InterPro" id="IPR004099">
    <property type="entry name" value="Pyr_nucl-diS_OxRdtase_dimer"/>
</dbReference>
<evidence type="ECO:0000256" key="13">
    <source>
        <dbReference type="PIRSR" id="PIRSR000350-2"/>
    </source>
</evidence>
<evidence type="ECO:0000256" key="4">
    <source>
        <dbReference type="ARBA" id="ARBA00016961"/>
    </source>
</evidence>
<dbReference type="PRINTS" id="PR00368">
    <property type="entry name" value="FADPNR"/>
</dbReference>
<dbReference type="InterPro" id="IPR016156">
    <property type="entry name" value="FAD/NAD-linked_Rdtase_dimer_sf"/>
</dbReference>
<dbReference type="InterPro" id="IPR006258">
    <property type="entry name" value="Lipoamide_DH"/>
</dbReference>
<dbReference type="GO" id="GO:0006103">
    <property type="term" value="P:2-oxoglutarate metabolic process"/>
    <property type="evidence" value="ECO:0007669"/>
    <property type="project" value="TreeGrafter"/>
</dbReference>
<evidence type="ECO:0000256" key="12">
    <source>
        <dbReference type="ARBA" id="ARBA00049187"/>
    </source>
</evidence>
<feature type="binding site" evidence="14">
    <location>
        <position position="217"/>
    </location>
    <ligand>
        <name>NAD(+)</name>
        <dbReference type="ChEBI" id="CHEBI:57540"/>
    </ligand>
</feature>
<dbReference type="InterPro" id="IPR001100">
    <property type="entry name" value="Pyr_nuc-diS_OxRdtase"/>
</dbReference>
<evidence type="ECO:0000256" key="9">
    <source>
        <dbReference type="ARBA" id="ARBA00023027"/>
    </source>
</evidence>
<dbReference type="Gene3D" id="3.50.50.60">
    <property type="entry name" value="FAD/NAD(P)-binding domain"/>
    <property type="match status" value="2"/>
</dbReference>
<evidence type="ECO:0000256" key="15">
    <source>
        <dbReference type="PIRSR" id="PIRSR000350-4"/>
    </source>
</evidence>
<keyword evidence="8 16" id="KW-0560">Oxidoreductase</keyword>
<gene>
    <name evidence="19" type="ORF">BLL40_01155</name>
</gene>
<feature type="disulfide bond" description="Redox-active" evidence="15">
    <location>
        <begin position="48"/>
        <end position="53"/>
    </location>
</feature>
<name>A0A1Q5P798_9BACI</name>
<feature type="binding site" evidence="14">
    <location>
        <position position="286"/>
    </location>
    <ligand>
        <name>NAD(+)</name>
        <dbReference type="ChEBI" id="CHEBI:57540"/>
    </ligand>
</feature>
<dbReference type="EMBL" id="MRWQ01000001">
    <property type="protein sequence ID" value="OKL38063.1"/>
    <property type="molecule type" value="Genomic_DNA"/>
</dbReference>
<dbReference type="GO" id="GO:0004148">
    <property type="term" value="F:dihydrolipoyl dehydrogenase (NADH) activity"/>
    <property type="evidence" value="ECO:0007669"/>
    <property type="project" value="UniProtKB-EC"/>
</dbReference>
<feature type="binding site" evidence="14">
    <location>
        <begin position="194"/>
        <end position="201"/>
    </location>
    <ligand>
        <name>NAD(+)</name>
        <dbReference type="ChEBI" id="CHEBI:57540"/>
    </ligand>
</feature>
<dbReference type="GO" id="GO:0050660">
    <property type="term" value="F:flavin adenine dinucleotide binding"/>
    <property type="evidence" value="ECO:0007669"/>
    <property type="project" value="InterPro"/>
</dbReference>
<dbReference type="PIRSF" id="PIRSF000350">
    <property type="entry name" value="Mercury_reductase_MerA"/>
    <property type="match status" value="1"/>
</dbReference>
<dbReference type="GO" id="GO:0005737">
    <property type="term" value="C:cytoplasm"/>
    <property type="evidence" value="ECO:0007669"/>
    <property type="project" value="UniProtKB-SubCell"/>
</dbReference>
<accession>A0A1Q5P798</accession>
<evidence type="ECO:0000256" key="1">
    <source>
        <dbReference type="ARBA" id="ARBA00004496"/>
    </source>
</evidence>
<dbReference type="EC" id="1.8.1.4" evidence="3 16"/>
<feature type="binding site" evidence="14">
    <location>
        <position position="326"/>
    </location>
    <ligand>
        <name>FAD</name>
        <dbReference type="ChEBI" id="CHEBI:57692"/>
    </ligand>
</feature>
<evidence type="ECO:0000259" key="18">
    <source>
        <dbReference type="Pfam" id="PF07992"/>
    </source>
</evidence>
<dbReference type="FunFam" id="3.30.390.30:FF:000001">
    <property type="entry name" value="Dihydrolipoyl dehydrogenase"/>
    <property type="match status" value="1"/>
</dbReference>
<dbReference type="PRINTS" id="PR00411">
    <property type="entry name" value="PNDRDTASEI"/>
</dbReference>
<reference evidence="19 20" key="1">
    <citation type="submission" date="2016-12" db="EMBL/GenBank/DDBJ databases">
        <title>Domibacillus sp. SAOS 44 whole genome sequencing.</title>
        <authorList>
            <person name="Verma A."/>
            <person name="Krishnamurthi S."/>
        </authorList>
    </citation>
    <scope>NUCLEOTIDE SEQUENCE [LARGE SCALE GENOMIC DNA]</scope>
    <source>
        <strain evidence="19 20">SAOS 44</strain>
    </source>
</reference>
<keyword evidence="10" id="KW-1015">Disulfide bond</keyword>
<feature type="domain" description="Pyridine nucleotide-disulphide oxidoreductase dimerisation" evidence="17">
    <location>
        <begin position="361"/>
        <end position="470"/>
    </location>
</feature>
<comment type="similarity">
    <text evidence="2 16">Belongs to the class-I pyridine nucleotide-disulfide oxidoreductase family.</text>
</comment>
<dbReference type="AlphaFoldDB" id="A0A1Q5P798"/>
<protein>
    <recommendedName>
        <fullName evidence="4 16">Dihydrolipoyl dehydrogenase</fullName>
        <ecNumber evidence="3 16">1.8.1.4</ecNumber>
    </recommendedName>
</protein>
<comment type="catalytic activity">
    <reaction evidence="12 16">
        <text>N(6)-[(R)-dihydrolipoyl]-L-lysyl-[protein] + NAD(+) = N(6)-[(R)-lipoyl]-L-lysyl-[protein] + NADH + H(+)</text>
        <dbReference type="Rhea" id="RHEA:15045"/>
        <dbReference type="Rhea" id="RHEA-COMP:10474"/>
        <dbReference type="Rhea" id="RHEA-COMP:10475"/>
        <dbReference type="ChEBI" id="CHEBI:15378"/>
        <dbReference type="ChEBI" id="CHEBI:57540"/>
        <dbReference type="ChEBI" id="CHEBI:57945"/>
        <dbReference type="ChEBI" id="CHEBI:83099"/>
        <dbReference type="ChEBI" id="CHEBI:83100"/>
        <dbReference type="EC" id="1.8.1.4"/>
    </reaction>
</comment>
<keyword evidence="14" id="KW-0547">Nucleotide-binding</keyword>
<keyword evidence="7 14" id="KW-0274">FAD</keyword>
<comment type="cofactor">
    <cofactor evidence="14 16">
        <name>FAD</name>
        <dbReference type="ChEBI" id="CHEBI:57692"/>
    </cofactor>
    <text evidence="14 16">Binds 1 FAD per subunit.</text>
</comment>
<evidence type="ECO:0000256" key="2">
    <source>
        <dbReference type="ARBA" id="ARBA00007532"/>
    </source>
</evidence>
<comment type="subcellular location">
    <subcellularLocation>
        <location evidence="1">Cytoplasm</location>
    </subcellularLocation>
</comment>
<dbReference type="InterPro" id="IPR012999">
    <property type="entry name" value="Pyr_OxRdtase_I_AS"/>
</dbReference>
<dbReference type="STRING" id="1714354.BLL40_01155"/>
<evidence type="ECO:0000259" key="17">
    <source>
        <dbReference type="Pfam" id="PF02852"/>
    </source>
</evidence>
<dbReference type="PANTHER" id="PTHR22912">
    <property type="entry name" value="DISULFIDE OXIDOREDUCTASE"/>
    <property type="match status" value="1"/>
</dbReference>
<dbReference type="InterPro" id="IPR023753">
    <property type="entry name" value="FAD/NAD-binding_dom"/>
</dbReference>
<evidence type="ECO:0000256" key="8">
    <source>
        <dbReference type="ARBA" id="ARBA00023002"/>
    </source>
</evidence>
<evidence type="ECO:0000256" key="14">
    <source>
        <dbReference type="PIRSR" id="PIRSR000350-3"/>
    </source>
</evidence>
<dbReference type="InterPro" id="IPR036188">
    <property type="entry name" value="FAD/NAD-bd_sf"/>
</dbReference>
<dbReference type="Proteomes" id="UP000186524">
    <property type="component" value="Unassembled WGS sequence"/>
</dbReference>
<comment type="miscellaneous">
    <text evidence="16">The active site is a redox-active disulfide bond.</text>
</comment>
<evidence type="ECO:0000256" key="5">
    <source>
        <dbReference type="ARBA" id="ARBA00022490"/>
    </source>
</evidence>
<dbReference type="SUPFAM" id="SSF55424">
    <property type="entry name" value="FAD/NAD-linked reductases, dimerisation (C-terminal) domain"/>
    <property type="match status" value="1"/>
</dbReference>
<dbReference type="PROSITE" id="PS00076">
    <property type="entry name" value="PYRIDINE_REDOX_1"/>
    <property type="match status" value="1"/>
</dbReference>
<evidence type="ECO:0000256" key="16">
    <source>
        <dbReference type="RuleBase" id="RU003692"/>
    </source>
</evidence>
<dbReference type="InterPro" id="IPR050151">
    <property type="entry name" value="Class-I_Pyr_Nuc-Dis_Oxidored"/>
</dbReference>
<proteinExistence type="inferred from homology"/>
<evidence type="ECO:0000256" key="7">
    <source>
        <dbReference type="ARBA" id="ARBA00022827"/>
    </source>
</evidence>
<feature type="binding site" evidence="14">
    <location>
        <position position="120"/>
    </location>
    <ligand>
        <name>FAD</name>
        <dbReference type="ChEBI" id="CHEBI:57692"/>
    </ligand>
</feature>
<keyword evidence="9 14" id="KW-0520">NAD</keyword>
<dbReference type="PANTHER" id="PTHR22912:SF217">
    <property type="entry name" value="DIHYDROLIPOYL DEHYDROGENASE"/>
    <property type="match status" value="1"/>
</dbReference>
<dbReference type="Pfam" id="PF07992">
    <property type="entry name" value="Pyr_redox_2"/>
    <property type="match status" value="1"/>
</dbReference>
<evidence type="ECO:0000256" key="3">
    <source>
        <dbReference type="ARBA" id="ARBA00012608"/>
    </source>
</evidence>
<dbReference type="Pfam" id="PF02852">
    <property type="entry name" value="Pyr_redox_dim"/>
    <property type="match status" value="1"/>
</dbReference>
<keyword evidence="6 16" id="KW-0285">Flavoprotein</keyword>
<keyword evidence="5" id="KW-0963">Cytoplasm</keyword>
<feature type="domain" description="FAD/NAD(P)-binding" evidence="18">
    <location>
        <begin position="11"/>
        <end position="341"/>
    </location>
</feature>